<dbReference type="Pfam" id="PF12229">
    <property type="entry name" value="PG_binding_4"/>
    <property type="match status" value="1"/>
</dbReference>
<evidence type="ECO:0000313" key="5">
    <source>
        <dbReference type="Proteomes" id="UP000317638"/>
    </source>
</evidence>
<dbReference type="OrthoDB" id="9813301at2"/>
<dbReference type="InterPro" id="IPR007391">
    <property type="entry name" value="Vancomycin_resist_VanW"/>
</dbReference>
<accession>A0A553K236</accession>
<protein>
    <recommendedName>
        <fullName evidence="3">YoaR-like putative peptidoglycan binding domain-containing protein</fullName>
    </recommendedName>
</protein>
<proteinExistence type="predicted"/>
<keyword evidence="2" id="KW-0812">Transmembrane</keyword>
<dbReference type="InterPro" id="IPR052913">
    <property type="entry name" value="Glycopeptide_resist_protein"/>
</dbReference>
<keyword evidence="2" id="KW-0472">Membrane</keyword>
<evidence type="ECO:0000256" key="2">
    <source>
        <dbReference type="SAM" id="Phobius"/>
    </source>
</evidence>
<evidence type="ECO:0000313" key="4">
    <source>
        <dbReference type="EMBL" id="TRY18759.1"/>
    </source>
</evidence>
<organism evidence="4 5">
    <name type="scientific">Tessaracoccus rhinocerotis</name>
    <dbReference type="NCBI Taxonomy" id="1689449"/>
    <lineage>
        <taxon>Bacteria</taxon>
        <taxon>Bacillati</taxon>
        <taxon>Actinomycetota</taxon>
        <taxon>Actinomycetes</taxon>
        <taxon>Propionibacteriales</taxon>
        <taxon>Propionibacteriaceae</taxon>
        <taxon>Tessaracoccus</taxon>
    </lineage>
</organism>
<reference evidence="4 5" key="1">
    <citation type="submission" date="2019-07" db="EMBL/GenBank/DDBJ databases">
        <authorList>
            <person name="Zhou L.-Y."/>
        </authorList>
    </citation>
    <scope>NUCLEOTIDE SEQUENCE [LARGE SCALE GENOMIC DNA]</scope>
    <source>
        <strain evidence="4 5">YIM 101269</strain>
    </source>
</reference>
<dbReference type="PANTHER" id="PTHR35788:SF1">
    <property type="entry name" value="EXPORTED PROTEIN"/>
    <property type="match status" value="1"/>
</dbReference>
<dbReference type="Proteomes" id="UP000317638">
    <property type="component" value="Unassembled WGS sequence"/>
</dbReference>
<keyword evidence="2" id="KW-1133">Transmembrane helix</keyword>
<comment type="caution">
    <text evidence="4">The sequence shown here is derived from an EMBL/GenBank/DDBJ whole genome shotgun (WGS) entry which is preliminary data.</text>
</comment>
<dbReference type="EMBL" id="VKKG01000002">
    <property type="protein sequence ID" value="TRY18759.1"/>
    <property type="molecule type" value="Genomic_DNA"/>
</dbReference>
<name>A0A553K236_9ACTN</name>
<sequence length="656" mass="69538">MTTPKPIATRKPAAESTHVVRGNPVALMRSLRPNAPPEIVLDPTVDPSRGTSVVPNVLWSRHSAHVRLSKCDGGSPSKGSKLSERKLSGGSGKKKWVLGGIIALLVVLGGVYVGGYFIAGNQIPAKAEVEGVAIGGLSPAQAEEKLRAELGPEYAKPITMAATDGSVIEIPPLENGFVLDYEQAITDAGGGFSWNPVDIINVFNGGGPVELPKLVDQAAVKRAVEGQSDKFVTEAENATLAYVDGAIARTDSVNATRLDTDATTTAVVEAFETRELEIEPVLSESEPAVTTQKVDQAVDTFAGPAISGPVTITAGDGSFQVTPEQIAQVTTLAFDESGTFSHSIDGELLMELTEEARTEGLDLADAKDASYTLSGGTMTVVPATDGGTVEPEAVVAALDEALVKEGEARTAAVEIVPLPADFTTAEAEAAKPKEVIGEFTTNYPHAAYRNTNLGRAAATVNGSVLLPGDVFSLNDTLGPRTAENGYTDGYVINGGVLVRESGGGISQAATTLYNAGFFAGLEDVEHKPHSLYFSRYPAGREATIYYGSIDMKFRNDTQNPIYIQGYVNKSSSGSRGSITFKIWGTKEWDRIVSTELVRSDYYNGETRTVTSADCEPQAAIQGFTVTWSRLFYKGGEVAKKEDYRWKYSAGDQIVCG</sequence>
<feature type="region of interest" description="Disordered" evidence="1">
    <location>
        <begin position="69"/>
        <end position="91"/>
    </location>
</feature>
<keyword evidence="5" id="KW-1185">Reference proteome</keyword>
<dbReference type="InterPro" id="IPR022029">
    <property type="entry name" value="YoaR-like_PG-bd"/>
</dbReference>
<gene>
    <name evidence="4" type="ORF">FOJ82_06490</name>
</gene>
<evidence type="ECO:0000259" key="3">
    <source>
        <dbReference type="Pfam" id="PF12229"/>
    </source>
</evidence>
<evidence type="ECO:0000256" key="1">
    <source>
        <dbReference type="SAM" id="MobiDB-lite"/>
    </source>
</evidence>
<dbReference type="Pfam" id="PF04294">
    <property type="entry name" value="VanW"/>
    <property type="match status" value="1"/>
</dbReference>
<dbReference type="AlphaFoldDB" id="A0A553K236"/>
<dbReference type="PANTHER" id="PTHR35788">
    <property type="entry name" value="EXPORTED PROTEIN-RELATED"/>
    <property type="match status" value="1"/>
</dbReference>
<feature type="domain" description="YoaR-like putative peptidoglycan binding" evidence="3">
    <location>
        <begin position="365"/>
        <end position="408"/>
    </location>
</feature>
<feature type="transmembrane region" description="Helical" evidence="2">
    <location>
        <begin position="96"/>
        <end position="119"/>
    </location>
</feature>